<feature type="region of interest" description="Disordered" evidence="1">
    <location>
        <begin position="33"/>
        <end position="67"/>
    </location>
</feature>
<feature type="compositionally biased region" description="Polar residues" evidence="1">
    <location>
        <begin position="33"/>
        <end position="49"/>
    </location>
</feature>
<gene>
    <name evidence="2" type="ORF">BKA55DRAFT_563897</name>
</gene>
<dbReference type="GeneID" id="70222397"/>
<sequence>MRARLGSPSDPMTLPRLQKWAADEMFHLRASLSSGKQCTGANDRTQGSAVKSGGPTPRDQIPAAKAAADQPKGLKMFDIDDLLNGDYTNEVVARITQRDIEIIVGQRAEPHVAWFLRVLLGIRRDHSDFTARRLVRDWVYDIKSRECMKTQAAAEPTKCQAHIGEKLGQDATSKVLVNKKNTTKIEEGPRFIDDNLIAFA</sequence>
<proteinExistence type="predicted"/>
<dbReference type="OrthoDB" id="5050319at2759"/>
<accession>A0A9P9KBS1</accession>
<dbReference type="EMBL" id="JAGMUX010000006">
    <property type="protein sequence ID" value="KAH7255358.1"/>
    <property type="molecule type" value="Genomic_DNA"/>
</dbReference>
<evidence type="ECO:0000256" key="1">
    <source>
        <dbReference type="SAM" id="MobiDB-lite"/>
    </source>
</evidence>
<dbReference type="RefSeq" id="XP_046050927.1">
    <property type="nucleotide sequence ID" value="XM_046192443.1"/>
</dbReference>
<comment type="caution">
    <text evidence="2">The sequence shown here is derived from an EMBL/GenBank/DDBJ whole genome shotgun (WGS) entry which is preliminary data.</text>
</comment>
<reference evidence="2" key="1">
    <citation type="journal article" date="2021" name="Nat. Commun.">
        <title>Genetic determinants of endophytism in the Arabidopsis root mycobiome.</title>
        <authorList>
            <person name="Mesny F."/>
            <person name="Miyauchi S."/>
            <person name="Thiergart T."/>
            <person name="Pickel B."/>
            <person name="Atanasova L."/>
            <person name="Karlsson M."/>
            <person name="Huettel B."/>
            <person name="Barry K.W."/>
            <person name="Haridas S."/>
            <person name="Chen C."/>
            <person name="Bauer D."/>
            <person name="Andreopoulos W."/>
            <person name="Pangilinan J."/>
            <person name="LaButti K."/>
            <person name="Riley R."/>
            <person name="Lipzen A."/>
            <person name="Clum A."/>
            <person name="Drula E."/>
            <person name="Henrissat B."/>
            <person name="Kohler A."/>
            <person name="Grigoriev I.V."/>
            <person name="Martin F.M."/>
            <person name="Hacquard S."/>
        </authorList>
    </citation>
    <scope>NUCLEOTIDE SEQUENCE</scope>
    <source>
        <strain evidence="2">MPI-CAGE-AT-0023</strain>
    </source>
</reference>
<keyword evidence="3" id="KW-1185">Reference proteome</keyword>
<dbReference type="AlphaFoldDB" id="A0A9P9KBS1"/>
<dbReference type="Proteomes" id="UP000720189">
    <property type="component" value="Unassembled WGS sequence"/>
</dbReference>
<evidence type="ECO:0000313" key="2">
    <source>
        <dbReference type="EMBL" id="KAH7255358.1"/>
    </source>
</evidence>
<protein>
    <submittedName>
        <fullName evidence="2">Uncharacterized protein</fullName>
    </submittedName>
</protein>
<name>A0A9P9KBS1_FUSRE</name>
<evidence type="ECO:0000313" key="3">
    <source>
        <dbReference type="Proteomes" id="UP000720189"/>
    </source>
</evidence>
<organism evidence="2 3">
    <name type="scientific">Fusarium redolens</name>
    <dbReference type="NCBI Taxonomy" id="48865"/>
    <lineage>
        <taxon>Eukaryota</taxon>
        <taxon>Fungi</taxon>
        <taxon>Dikarya</taxon>
        <taxon>Ascomycota</taxon>
        <taxon>Pezizomycotina</taxon>
        <taxon>Sordariomycetes</taxon>
        <taxon>Hypocreomycetidae</taxon>
        <taxon>Hypocreales</taxon>
        <taxon>Nectriaceae</taxon>
        <taxon>Fusarium</taxon>
        <taxon>Fusarium redolens species complex</taxon>
    </lineage>
</organism>